<keyword evidence="1" id="KW-0472">Membrane</keyword>
<dbReference type="OrthoDB" id="5378430at2759"/>
<reference evidence="2" key="1">
    <citation type="submission" date="2022-11" db="EMBL/GenBank/DDBJ databases">
        <authorList>
            <person name="Scott C."/>
            <person name="Bruce N."/>
        </authorList>
    </citation>
    <scope>NUCLEOTIDE SEQUENCE</scope>
</reference>
<evidence type="ECO:0000313" key="3">
    <source>
        <dbReference type="Proteomes" id="UP000838763"/>
    </source>
</evidence>
<dbReference type="EMBL" id="CALLCH030000017">
    <property type="protein sequence ID" value="CAI4217753.1"/>
    <property type="molecule type" value="Genomic_DNA"/>
</dbReference>
<keyword evidence="1" id="KW-0812">Transmembrane</keyword>
<name>A0A9P1MEG5_9PEZI</name>
<feature type="transmembrane region" description="Helical" evidence="1">
    <location>
        <begin position="106"/>
        <end position="128"/>
    </location>
</feature>
<protein>
    <submittedName>
        <fullName evidence="2">Uncharacterized protein</fullName>
    </submittedName>
</protein>
<keyword evidence="3" id="KW-1185">Reference proteome</keyword>
<organism evidence="2 3">
    <name type="scientific">Parascedosporium putredinis</name>
    <dbReference type="NCBI Taxonomy" id="1442378"/>
    <lineage>
        <taxon>Eukaryota</taxon>
        <taxon>Fungi</taxon>
        <taxon>Dikarya</taxon>
        <taxon>Ascomycota</taxon>
        <taxon>Pezizomycotina</taxon>
        <taxon>Sordariomycetes</taxon>
        <taxon>Hypocreomycetidae</taxon>
        <taxon>Microascales</taxon>
        <taxon>Microascaceae</taxon>
        <taxon>Parascedosporium</taxon>
    </lineage>
</organism>
<evidence type="ECO:0000256" key="1">
    <source>
        <dbReference type="SAM" id="Phobius"/>
    </source>
</evidence>
<comment type="caution">
    <text evidence="2">The sequence shown here is derived from an EMBL/GenBank/DDBJ whole genome shotgun (WGS) entry which is preliminary data.</text>
</comment>
<dbReference type="Proteomes" id="UP000838763">
    <property type="component" value="Unassembled WGS sequence"/>
</dbReference>
<gene>
    <name evidence="2" type="ORF">PPNO1_LOCUS7356</name>
</gene>
<evidence type="ECO:0000313" key="2">
    <source>
        <dbReference type="EMBL" id="CAI4217753.1"/>
    </source>
</evidence>
<accession>A0A9P1MEG5</accession>
<proteinExistence type="predicted"/>
<sequence length="238" mass="26672">MYSNSTVIADGVAEASLTSQADQEILGDPLTTTIFDAMPEVMANIAMMNATNATLWGNIDGYVQGMVMLSYQVTWNAMVETFYTHIREEATAYPPRYLISIKVQRGALVGWAIVVLAVIIPGLVFLLIEIHITLNDDAPVLVEDSTIAALRLDVSDICQDIPSLCKSTKLSGTDKMAGLRFRKVPEEQSHTYQQAIWCRFRRLEKVLPAKKDEVLDINEGHEEYRGYMRCEGREGYEE</sequence>
<keyword evidence="1" id="KW-1133">Transmembrane helix</keyword>
<dbReference type="AlphaFoldDB" id="A0A9P1MEG5"/>